<dbReference type="InterPro" id="IPR052913">
    <property type="entry name" value="Glycopeptide_resist_protein"/>
</dbReference>
<feature type="domain" description="YoaR-like putative peptidoglycan binding" evidence="2">
    <location>
        <begin position="77"/>
        <end position="186"/>
    </location>
</feature>
<proteinExistence type="predicted"/>
<accession>A0A1F5YKA6</accession>
<keyword evidence="1" id="KW-0472">Membrane</keyword>
<evidence type="ECO:0000313" key="3">
    <source>
        <dbReference type="EMBL" id="OGG00596.1"/>
    </source>
</evidence>
<dbReference type="Pfam" id="PF04294">
    <property type="entry name" value="VanW"/>
    <property type="match status" value="1"/>
</dbReference>
<evidence type="ECO:0000259" key="2">
    <source>
        <dbReference type="Pfam" id="PF12229"/>
    </source>
</evidence>
<feature type="transmembrane region" description="Helical" evidence="1">
    <location>
        <begin position="6"/>
        <end position="24"/>
    </location>
</feature>
<organism evidence="3 4">
    <name type="scientific">Candidatus Gottesmanbacteria bacterium RBG_16_38_7b</name>
    <dbReference type="NCBI Taxonomy" id="1798372"/>
    <lineage>
        <taxon>Bacteria</taxon>
        <taxon>Candidatus Gottesmaniibacteriota</taxon>
    </lineage>
</organism>
<evidence type="ECO:0000256" key="1">
    <source>
        <dbReference type="SAM" id="Phobius"/>
    </source>
</evidence>
<comment type="caution">
    <text evidence="3">The sequence shown here is derived from an EMBL/GenBank/DDBJ whole genome shotgun (WGS) entry which is preliminary data.</text>
</comment>
<keyword evidence="1" id="KW-1133">Transmembrane helix</keyword>
<protein>
    <recommendedName>
        <fullName evidence="2">YoaR-like putative peptidoglycan binding domain-containing protein</fullName>
    </recommendedName>
</protein>
<evidence type="ECO:0000313" key="4">
    <source>
        <dbReference type="Proteomes" id="UP000177396"/>
    </source>
</evidence>
<dbReference type="PANTHER" id="PTHR35788">
    <property type="entry name" value="EXPORTED PROTEIN-RELATED"/>
    <property type="match status" value="1"/>
</dbReference>
<dbReference type="Proteomes" id="UP000177396">
    <property type="component" value="Unassembled WGS sequence"/>
</dbReference>
<name>A0A1F5YKA6_9BACT</name>
<reference evidence="3 4" key="1">
    <citation type="journal article" date="2016" name="Nat. Commun.">
        <title>Thousands of microbial genomes shed light on interconnected biogeochemical processes in an aquifer system.</title>
        <authorList>
            <person name="Anantharaman K."/>
            <person name="Brown C.T."/>
            <person name="Hug L.A."/>
            <person name="Sharon I."/>
            <person name="Castelle C.J."/>
            <person name="Probst A.J."/>
            <person name="Thomas B.C."/>
            <person name="Singh A."/>
            <person name="Wilkins M.J."/>
            <person name="Karaoz U."/>
            <person name="Brodie E.L."/>
            <person name="Williams K.H."/>
            <person name="Hubbard S.S."/>
            <person name="Banfield J.F."/>
        </authorList>
    </citation>
    <scope>NUCLEOTIDE SEQUENCE [LARGE SCALE GENOMIC DNA]</scope>
</reference>
<dbReference type="AlphaFoldDB" id="A0A1F5YKA6"/>
<dbReference type="InterPro" id="IPR022029">
    <property type="entry name" value="YoaR-like_PG-bd"/>
</dbReference>
<dbReference type="EMBL" id="MFJB01000022">
    <property type="protein sequence ID" value="OGG00596.1"/>
    <property type="molecule type" value="Genomic_DNA"/>
</dbReference>
<dbReference type="InterPro" id="IPR007391">
    <property type="entry name" value="Vancomycin_resist_VanW"/>
</dbReference>
<keyword evidence="1" id="KW-0812">Transmembrane</keyword>
<sequence length="458" mass="51573">MFFYSGLILSILFVVFIASFFFQFEKLYQNKIYPGVIIDNIRFGGKTKEEVEQYFNEKNKAFENIRVELTYEDKIATISGSEMQARYDSQLSSTQAYLIGRSGNLLSDIYQKWRAKNSQIRLKSVVTFNQEYLGETFDYLSSLIDQPSEDALFNFKDGKVKVFKPSKNGLKLNREKTQEQVLDYILTVRNNNIDREEVKIIGLDVVTVYPDITTENSNNFGIKEQLGVGKSKFTGSIAGRIHNIELAASRISGRLIPPGETFSFNNALGDVSASTGFQPAYVIKDGRTVLGDGGGVCQVSTTLFRAALNSGLPIEERHAHSYRVSYYEQDSGPGIDATVFAPSVDLKFKNDTSSHILIQAETDTVNKTLVFSLYGTSDGRKIELTKPVILSQTPPPPDLYQDDPTLAKGVVKQVDWRAWGAKVNFDYKVTRNGETIFEKSFFSNFQPWQAVFLRGTRE</sequence>
<gene>
    <name evidence="3" type="ORF">A2153_01680</name>
</gene>
<dbReference type="PANTHER" id="PTHR35788:SF1">
    <property type="entry name" value="EXPORTED PROTEIN"/>
    <property type="match status" value="1"/>
</dbReference>
<dbReference type="Pfam" id="PF12229">
    <property type="entry name" value="PG_binding_4"/>
    <property type="match status" value="1"/>
</dbReference>